<gene>
    <name evidence="4" type="ORF">KIV10_11395</name>
</gene>
<comment type="caution">
    <text evidence="4">The sequence shown here is derived from an EMBL/GenBank/DDBJ whole genome shotgun (WGS) entry which is preliminary data.</text>
</comment>
<name>A0ABS5S6G4_9FLAO</name>
<dbReference type="InterPro" id="IPR026444">
    <property type="entry name" value="Secre_tail"/>
</dbReference>
<keyword evidence="5" id="KW-1185">Reference proteome</keyword>
<evidence type="ECO:0000256" key="2">
    <source>
        <dbReference type="SAM" id="SignalP"/>
    </source>
</evidence>
<evidence type="ECO:0000259" key="3">
    <source>
        <dbReference type="Pfam" id="PF18962"/>
    </source>
</evidence>
<accession>A0ABS5S6G4</accession>
<dbReference type="RefSeq" id="WP_214113763.1">
    <property type="nucleotide sequence ID" value="NZ_JAHCTB010000004.1"/>
</dbReference>
<organism evidence="4 5">
    <name type="scientific">Aequorivita echinoideorum</name>
    <dbReference type="NCBI Taxonomy" id="1549647"/>
    <lineage>
        <taxon>Bacteria</taxon>
        <taxon>Pseudomonadati</taxon>
        <taxon>Bacteroidota</taxon>
        <taxon>Flavobacteriia</taxon>
        <taxon>Flavobacteriales</taxon>
        <taxon>Flavobacteriaceae</taxon>
        <taxon>Aequorivita</taxon>
    </lineage>
</organism>
<keyword evidence="1 2" id="KW-0732">Signal</keyword>
<dbReference type="Proteomes" id="UP001297092">
    <property type="component" value="Unassembled WGS sequence"/>
</dbReference>
<evidence type="ECO:0000256" key="1">
    <source>
        <dbReference type="ARBA" id="ARBA00022729"/>
    </source>
</evidence>
<dbReference type="NCBIfam" id="TIGR04183">
    <property type="entry name" value="Por_Secre_tail"/>
    <property type="match status" value="1"/>
</dbReference>
<feature type="domain" description="Secretion system C-terminal sorting" evidence="3">
    <location>
        <begin position="575"/>
        <end position="644"/>
    </location>
</feature>
<evidence type="ECO:0000313" key="4">
    <source>
        <dbReference type="EMBL" id="MBT0608788.1"/>
    </source>
</evidence>
<feature type="signal peptide" evidence="2">
    <location>
        <begin position="1"/>
        <end position="19"/>
    </location>
</feature>
<dbReference type="Pfam" id="PF18962">
    <property type="entry name" value="Por_Secre_tail"/>
    <property type="match status" value="1"/>
</dbReference>
<sequence>MKNLLLSSFLLFSSFYTFAQLTVKPVNASTNSYIYVKDQVLFVKEDVNLLKNNPGLATNASIYLRDNGQLIQGNDAALNDGNGSLAVRQTAPGDDAYDYRYWCSPVGAPNIAGSGNKNFGIGIIKNITGTSLTDFSASATTNNFEGYNSPVVTISKRWLYSHVNPGTEAEADYERIYATQVPAGFGFTMKGLNNGGAGATAGNHAQTYEFAGRPNNGTMAIPISGEVAGKLQMTLSGNPYPSALDLNRVFWDSDNTELGSFFFYDEDRTVNSHFYSQKPYGYGTYVPGPSDPDGFQEGTYTRATFYIWNANGGSTSTGNTSTLVDTEHRFAPVGQGIMFVGRSDAPTDGSGSINIKNSHRRFIKEGQANESVFHRTNTSTSEENEEDWALVADPSSGLAVPPVDTRIPQTRLYVTFDGAITRDMLLVFSDQATDGYDRGLDGMHPMNIMNTGSDAYFPVSVTTDTDLKPFVINAVQYNLGKQIPITFKLVEPMKVEIRAVEQINKPYQKAYLFDSQEYTFQPLTAEATSGFFLPAGEYKDRFYIVFRSPNEHKAALPSTIATKTTLDNVKFFQNNPAGQLEVKNPAGYNIKSAGVYDMSGKLVLSQSNIGTSRNFTFNTSNLSDGVYLVKLVTNDDINIDYKAIVYNR</sequence>
<proteinExistence type="predicted"/>
<dbReference type="EMBL" id="JAHCTB010000004">
    <property type="protein sequence ID" value="MBT0608788.1"/>
    <property type="molecule type" value="Genomic_DNA"/>
</dbReference>
<feature type="chain" id="PRO_5046937647" evidence="2">
    <location>
        <begin position="20"/>
        <end position="648"/>
    </location>
</feature>
<protein>
    <submittedName>
        <fullName evidence="4">T9SS type A sorting domain-containing protein</fullName>
    </submittedName>
</protein>
<evidence type="ECO:0000313" key="5">
    <source>
        <dbReference type="Proteomes" id="UP001297092"/>
    </source>
</evidence>
<reference evidence="4 5" key="1">
    <citation type="submission" date="2021-05" db="EMBL/GenBank/DDBJ databases">
        <title>Aequorivita echinoideorum JCM 30378 genome.</title>
        <authorList>
            <person name="Zhang H."/>
            <person name="Li C."/>
        </authorList>
    </citation>
    <scope>NUCLEOTIDE SEQUENCE [LARGE SCALE GENOMIC DNA]</scope>
    <source>
        <strain evidence="4 5">JCM30378</strain>
    </source>
</reference>